<dbReference type="PANTHER" id="PTHR46630">
    <property type="entry name" value="TETRATRICOPEPTIDE REPEAT PROTEIN 29"/>
    <property type="match status" value="1"/>
</dbReference>
<keyword evidence="4 6" id="KW-0802">TPR repeat</keyword>
<dbReference type="Pfam" id="PF13181">
    <property type="entry name" value="TPR_8"/>
    <property type="match status" value="1"/>
</dbReference>
<keyword evidence="3" id="KW-0677">Repeat</keyword>
<dbReference type="Proteomes" id="UP001238450">
    <property type="component" value="Unassembled WGS sequence"/>
</dbReference>
<comment type="subcellular location">
    <subcellularLocation>
        <location evidence="1">Cytoplasm</location>
    </subcellularLocation>
</comment>
<gene>
    <name evidence="7" type="ORF">J2Z48_001568</name>
</gene>
<accession>A0AAJ1TEE4</accession>
<dbReference type="CDD" id="cd00093">
    <property type="entry name" value="HTH_XRE"/>
    <property type="match status" value="1"/>
</dbReference>
<feature type="repeat" description="TPR" evidence="6">
    <location>
        <begin position="363"/>
        <end position="396"/>
    </location>
</feature>
<dbReference type="SUPFAM" id="SSF48452">
    <property type="entry name" value="TPR-like"/>
    <property type="match status" value="2"/>
</dbReference>
<dbReference type="EMBL" id="JAUSUV010000006">
    <property type="protein sequence ID" value="MDQ0417395.1"/>
    <property type="molecule type" value="Genomic_DNA"/>
</dbReference>
<keyword evidence="2" id="KW-0963">Cytoplasm</keyword>
<reference evidence="7 8" key="1">
    <citation type="submission" date="2023-07" db="EMBL/GenBank/DDBJ databases">
        <title>Genomic Encyclopedia of Type Strains, Phase IV (KMG-IV): sequencing the most valuable type-strain genomes for metagenomic binning, comparative biology and taxonomic classification.</title>
        <authorList>
            <person name="Goeker M."/>
        </authorList>
    </citation>
    <scope>NUCLEOTIDE SEQUENCE [LARGE SCALE GENOMIC DNA]</scope>
    <source>
        <strain evidence="7 8">DSM 46876</strain>
    </source>
</reference>
<evidence type="ECO:0000313" key="8">
    <source>
        <dbReference type="Proteomes" id="UP001238450"/>
    </source>
</evidence>
<dbReference type="InterPro" id="IPR051476">
    <property type="entry name" value="Bac_ResReg_Asp_Phosphatase"/>
</dbReference>
<dbReference type="SMART" id="SM00028">
    <property type="entry name" value="TPR"/>
    <property type="match status" value="5"/>
</dbReference>
<organism evidence="7 8">
    <name type="scientific">Croceifilum oryzae</name>
    <dbReference type="NCBI Taxonomy" id="1553429"/>
    <lineage>
        <taxon>Bacteria</taxon>
        <taxon>Bacillati</taxon>
        <taxon>Bacillota</taxon>
        <taxon>Bacilli</taxon>
        <taxon>Bacillales</taxon>
        <taxon>Thermoactinomycetaceae</taxon>
        <taxon>Croceifilum</taxon>
    </lineage>
</organism>
<protein>
    <submittedName>
        <fullName evidence="7">Tetratricopeptide (TPR) repeat protein</fullName>
    </submittedName>
</protein>
<dbReference type="GO" id="GO:0005737">
    <property type="term" value="C:cytoplasm"/>
    <property type="evidence" value="ECO:0007669"/>
    <property type="project" value="UniProtKB-SubCell"/>
</dbReference>
<dbReference type="InterPro" id="IPR001387">
    <property type="entry name" value="Cro/C1-type_HTH"/>
</dbReference>
<dbReference type="GO" id="GO:0003677">
    <property type="term" value="F:DNA binding"/>
    <property type="evidence" value="ECO:0007669"/>
    <property type="project" value="InterPro"/>
</dbReference>
<dbReference type="SUPFAM" id="SSF47413">
    <property type="entry name" value="lambda repressor-like DNA-binding domains"/>
    <property type="match status" value="1"/>
</dbReference>
<proteinExistence type="inferred from homology"/>
<sequence length="455" mass="53093">MTVLDDRKLVGDLLRKRIRELGIRQKDLIDDKLTTATISNIITGKKNVSKNTISYLCKKLNWEWEKIPQYVEDQEQKEVDQSKRIRLQLKSIEADIGSKYSLEQLKKIPSTDEPYILATMSYLQGNFYFKKENWEKAKEHYFQSIRIYDSHPDISNSNLKAACFNGLSRVYFKLNQFEEALRYTRKGQCYFVECEERKYIQFYLQISEAIYLDNMGLPLEALKVLEIMWAYQNDIATSSLLNMYSLQSILYNKLKMYEDSIKTIDVAIEIARQSKSYDHMYEMWTTLGVSYKNLGDLDFATICFNTASSLQDKVRSKLLLLQSYHYTEKGKLLLDEGDVIKASLILIDAVKLSKKAHDGPRQSEAQTALGECYLQLDRFSEAVEQFEEARKVAQKLSFLEQECNIILKLAQCYENRDIIKYNQYYSLFYQLSIKLLNGGDRNMLQKKAQPDPPGD</sequence>
<comment type="caution">
    <text evidence="7">The sequence shown here is derived from an EMBL/GenBank/DDBJ whole genome shotgun (WGS) entry which is preliminary data.</text>
</comment>
<dbReference type="AlphaFoldDB" id="A0AAJ1TEE4"/>
<evidence type="ECO:0000256" key="6">
    <source>
        <dbReference type="PROSITE-ProRule" id="PRU00339"/>
    </source>
</evidence>
<name>A0AAJ1TEE4_9BACL</name>
<dbReference type="PANTHER" id="PTHR46630:SF1">
    <property type="entry name" value="TETRATRICOPEPTIDE REPEAT PROTEIN 29"/>
    <property type="match status" value="1"/>
</dbReference>
<dbReference type="InterPro" id="IPR010982">
    <property type="entry name" value="Lambda_DNA-bd_dom_sf"/>
</dbReference>
<evidence type="ECO:0000313" key="7">
    <source>
        <dbReference type="EMBL" id="MDQ0417395.1"/>
    </source>
</evidence>
<evidence type="ECO:0000256" key="4">
    <source>
        <dbReference type="ARBA" id="ARBA00022803"/>
    </source>
</evidence>
<evidence type="ECO:0000256" key="1">
    <source>
        <dbReference type="ARBA" id="ARBA00004496"/>
    </source>
</evidence>
<comment type="similarity">
    <text evidence="5">Belongs to the Rap family.</text>
</comment>
<dbReference type="Pfam" id="PF13374">
    <property type="entry name" value="TPR_10"/>
    <property type="match status" value="1"/>
</dbReference>
<dbReference type="InterPro" id="IPR019734">
    <property type="entry name" value="TPR_rpt"/>
</dbReference>
<dbReference type="RefSeq" id="WP_307252434.1">
    <property type="nucleotide sequence ID" value="NZ_JAUSUV010000006.1"/>
</dbReference>
<evidence type="ECO:0000256" key="2">
    <source>
        <dbReference type="ARBA" id="ARBA00022490"/>
    </source>
</evidence>
<dbReference type="PROSITE" id="PS50005">
    <property type="entry name" value="TPR"/>
    <property type="match status" value="1"/>
</dbReference>
<dbReference type="InterPro" id="IPR011990">
    <property type="entry name" value="TPR-like_helical_dom_sf"/>
</dbReference>
<evidence type="ECO:0000256" key="5">
    <source>
        <dbReference type="ARBA" id="ARBA00038253"/>
    </source>
</evidence>
<dbReference type="Gene3D" id="1.10.260.40">
    <property type="entry name" value="lambda repressor-like DNA-binding domains"/>
    <property type="match status" value="1"/>
</dbReference>
<keyword evidence="8" id="KW-1185">Reference proteome</keyword>
<evidence type="ECO:0000256" key="3">
    <source>
        <dbReference type="ARBA" id="ARBA00022737"/>
    </source>
</evidence>
<dbReference type="Gene3D" id="1.25.40.10">
    <property type="entry name" value="Tetratricopeptide repeat domain"/>
    <property type="match status" value="3"/>
</dbReference>
<dbReference type="Pfam" id="PF13424">
    <property type="entry name" value="TPR_12"/>
    <property type="match status" value="1"/>
</dbReference>